<dbReference type="GeneID" id="93647037"/>
<dbReference type="AlphaFoldDB" id="A0A177EC77"/>
<evidence type="ECO:0000313" key="2">
    <source>
        <dbReference type="EMBL" id="OAG29554.1"/>
    </source>
</evidence>
<name>A0A177EC77_9MICR</name>
<dbReference type="InterPro" id="IPR014722">
    <property type="entry name" value="Rib_uL2_dom2"/>
</dbReference>
<sequence>MDEAKYNGMVMDKIETNGIKRNDIIVLEDGADVKLVQVQEIKKSKPGKHGAAKFNFSGTNLVTKKYYEFTEGSKTQLQICTFVKSPCLLVDVDERKDEFICFNEITSENFSITLGKIPAEPLAKIQKIRDTTPDVSIKFVMVETPYFIEITDIITNSYS</sequence>
<dbReference type="EMBL" id="LTDL01000040">
    <property type="protein sequence ID" value="OAG29554.1"/>
    <property type="molecule type" value="Genomic_DNA"/>
</dbReference>
<protein>
    <recommendedName>
        <fullName evidence="1">Translation initiation factor 5A-like N-terminal domain-containing protein</fullName>
    </recommendedName>
</protein>
<comment type="caution">
    <text evidence="2">The sequence shown here is derived from an EMBL/GenBank/DDBJ whole genome shotgun (WGS) entry which is preliminary data.</text>
</comment>
<dbReference type="PROSITE" id="PS00302">
    <property type="entry name" value="IF5A_HYPUSINE"/>
    <property type="match status" value="1"/>
</dbReference>
<dbReference type="GO" id="GO:0043022">
    <property type="term" value="F:ribosome binding"/>
    <property type="evidence" value="ECO:0007669"/>
    <property type="project" value="InterPro"/>
</dbReference>
<gene>
    <name evidence="2" type="ORF">NEDG_00687</name>
</gene>
<dbReference type="InterPro" id="IPR048670">
    <property type="entry name" value="IF5A-like_N"/>
</dbReference>
<dbReference type="Gene3D" id="2.30.30.30">
    <property type="match status" value="1"/>
</dbReference>
<dbReference type="OrthoDB" id="9975114at2759"/>
<dbReference type="InterPro" id="IPR019769">
    <property type="entry name" value="Trans_elong_IF5A_hypusine_site"/>
</dbReference>
<dbReference type="Pfam" id="PF21485">
    <property type="entry name" value="IF5A-like_N"/>
    <property type="match status" value="1"/>
</dbReference>
<dbReference type="InterPro" id="IPR008991">
    <property type="entry name" value="Translation_prot_SH3-like_sf"/>
</dbReference>
<keyword evidence="3" id="KW-1185">Reference proteome</keyword>
<evidence type="ECO:0000259" key="1">
    <source>
        <dbReference type="Pfam" id="PF21485"/>
    </source>
</evidence>
<reference evidence="2 3" key="1">
    <citation type="submission" date="2016-02" db="EMBL/GenBank/DDBJ databases">
        <title>Discovery of a natural microsporidian pathogen with a broad tissue tropism in Caenorhabditis elegans.</title>
        <authorList>
            <person name="Luallen R.J."/>
            <person name="Reinke A.W."/>
            <person name="Tong L."/>
            <person name="Botts M.R."/>
            <person name="Felix M.-A."/>
            <person name="Troemel E.R."/>
        </authorList>
    </citation>
    <scope>NUCLEOTIDE SEQUENCE [LARGE SCALE GENOMIC DNA]</scope>
    <source>
        <strain evidence="2 3">JUm2807</strain>
    </source>
</reference>
<feature type="domain" description="Translation initiation factor 5A-like N-terminal" evidence="1">
    <location>
        <begin position="16"/>
        <end position="71"/>
    </location>
</feature>
<dbReference type="RefSeq" id="XP_067544202.1">
    <property type="nucleotide sequence ID" value="XM_067688105.1"/>
</dbReference>
<dbReference type="GO" id="GO:0003723">
    <property type="term" value="F:RNA binding"/>
    <property type="evidence" value="ECO:0007669"/>
    <property type="project" value="InterPro"/>
</dbReference>
<accession>A0A177EC77</accession>
<proteinExistence type="predicted"/>
<evidence type="ECO:0000313" key="3">
    <source>
        <dbReference type="Proteomes" id="UP000185944"/>
    </source>
</evidence>
<dbReference type="GO" id="GO:0003746">
    <property type="term" value="F:translation elongation factor activity"/>
    <property type="evidence" value="ECO:0007669"/>
    <property type="project" value="InterPro"/>
</dbReference>
<organism evidence="2 3">
    <name type="scientific">Nematocida displodere</name>
    <dbReference type="NCBI Taxonomy" id="1805483"/>
    <lineage>
        <taxon>Eukaryota</taxon>
        <taxon>Fungi</taxon>
        <taxon>Fungi incertae sedis</taxon>
        <taxon>Microsporidia</taxon>
        <taxon>Nematocida</taxon>
    </lineage>
</organism>
<dbReference type="SUPFAM" id="SSF50104">
    <property type="entry name" value="Translation proteins SH3-like domain"/>
    <property type="match status" value="1"/>
</dbReference>
<dbReference type="GO" id="GO:0045901">
    <property type="term" value="P:positive regulation of translational elongation"/>
    <property type="evidence" value="ECO:0007669"/>
    <property type="project" value="InterPro"/>
</dbReference>
<dbReference type="Proteomes" id="UP000185944">
    <property type="component" value="Unassembled WGS sequence"/>
</dbReference>
<dbReference type="VEuPathDB" id="MicrosporidiaDB:NEDG_00687"/>
<dbReference type="GO" id="GO:0045905">
    <property type="term" value="P:positive regulation of translational termination"/>
    <property type="evidence" value="ECO:0007669"/>
    <property type="project" value="InterPro"/>
</dbReference>